<comment type="caution">
    <text evidence="2">The sequence shown here is derived from an EMBL/GenBank/DDBJ whole genome shotgun (WGS) entry which is preliminary data.</text>
</comment>
<dbReference type="RefSeq" id="WP_121837228.1">
    <property type="nucleotide sequence ID" value="NZ_ML014754.1"/>
</dbReference>
<reference evidence="2 3" key="1">
    <citation type="submission" date="2018-09" db="EMBL/GenBank/DDBJ databases">
        <title>Phylogeny of the Shewanellaceae, and recommendation for two new genera, Pseudoshewanella and Parashewanella.</title>
        <authorList>
            <person name="Wang G."/>
        </authorList>
    </citation>
    <scope>NUCLEOTIDE SEQUENCE [LARGE SCALE GENOMIC DNA]</scope>
    <source>
        <strain evidence="2 3">C51</strain>
    </source>
</reference>
<evidence type="ECO:0000313" key="2">
    <source>
        <dbReference type="EMBL" id="RLV61407.1"/>
    </source>
</evidence>
<dbReference type="Proteomes" id="UP000281474">
    <property type="component" value="Unassembled WGS sequence"/>
</dbReference>
<dbReference type="PANTHER" id="PTHR12526:SF638">
    <property type="entry name" value="SPORE COAT PROTEIN SA"/>
    <property type="match status" value="1"/>
</dbReference>
<dbReference type="Pfam" id="PF00534">
    <property type="entry name" value="Glycos_transf_1"/>
    <property type="match status" value="1"/>
</dbReference>
<sequence>MKIALVSQCVSPGLLIFRKDLIQSLVKQGHTVYAFALDYDDVSLKRISALGAIPVKYSLSRAGMNPIKDIKDTFLLYKQFCDLGLDTVLSFFVKPSIYGTIAAFLAGVPKRFAMIEGLGYAHTKDKNGFSFKKRFLQIALGCLYTISLPLTKKVIFLNHDDPRDLAKSSLLSKNKAFILGGIGVDIEYNAASKIRNEDSPVSFLFVGRLLKEKGIFEFLEAARKIKTAIPSSKFTVLGAFDLENPSGIKPEVLNEYIEKGIVSYPGHVSNVLDFVRTSDVFVLPSYREGIPRSTQEAMAMGKPVVTTDVPGCRDTVLDGSNGFIVPAWDVDALAQKMIQFIENPQLISKMGQKSFEFAQANYDVHKVNKKLIQLITD</sequence>
<protein>
    <submittedName>
        <fullName evidence="2">Glycosyltransferase family 1 protein</fullName>
    </submittedName>
</protein>
<dbReference type="GO" id="GO:0016757">
    <property type="term" value="F:glycosyltransferase activity"/>
    <property type="evidence" value="ECO:0007669"/>
    <property type="project" value="InterPro"/>
</dbReference>
<dbReference type="SUPFAM" id="SSF53756">
    <property type="entry name" value="UDP-Glycosyltransferase/glycogen phosphorylase"/>
    <property type="match status" value="1"/>
</dbReference>
<dbReference type="AlphaFoldDB" id="A0A3L8Q157"/>
<dbReference type="CDD" id="cd03808">
    <property type="entry name" value="GT4_CapM-like"/>
    <property type="match status" value="1"/>
</dbReference>
<evidence type="ECO:0000259" key="1">
    <source>
        <dbReference type="Pfam" id="PF00534"/>
    </source>
</evidence>
<proteinExistence type="predicted"/>
<name>A0A3L8Q157_9GAMM</name>
<feature type="domain" description="Glycosyl transferase family 1" evidence="1">
    <location>
        <begin position="196"/>
        <end position="354"/>
    </location>
</feature>
<keyword evidence="2" id="KW-0808">Transferase</keyword>
<dbReference type="Gene3D" id="3.40.50.2000">
    <property type="entry name" value="Glycogen Phosphorylase B"/>
    <property type="match status" value="2"/>
</dbReference>
<dbReference type="EMBL" id="QZEI01000003">
    <property type="protein sequence ID" value="RLV61407.1"/>
    <property type="molecule type" value="Genomic_DNA"/>
</dbReference>
<gene>
    <name evidence="2" type="ORF">D5018_01580</name>
</gene>
<dbReference type="GO" id="GO:1901135">
    <property type="term" value="P:carbohydrate derivative metabolic process"/>
    <property type="evidence" value="ECO:0007669"/>
    <property type="project" value="UniProtKB-ARBA"/>
</dbReference>
<dbReference type="PANTHER" id="PTHR12526">
    <property type="entry name" value="GLYCOSYLTRANSFERASE"/>
    <property type="match status" value="1"/>
</dbReference>
<keyword evidence="3" id="KW-1185">Reference proteome</keyword>
<organism evidence="2 3">
    <name type="scientific">Parashewanella curva</name>
    <dbReference type="NCBI Taxonomy" id="2338552"/>
    <lineage>
        <taxon>Bacteria</taxon>
        <taxon>Pseudomonadati</taxon>
        <taxon>Pseudomonadota</taxon>
        <taxon>Gammaproteobacteria</taxon>
        <taxon>Alteromonadales</taxon>
        <taxon>Shewanellaceae</taxon>
        <taxon>Parashewanella</taxon>
    </lineage>
</organism>
<evidence type="ECO:0000313" key="3">
    <source>
        <dbReference type="Proteomes" id="UP000281474"/>
    </source>
</evidence>
<dbReference type="InterPro" id="IPR001296">
    <property type="entry name" value="Glyco_trans_1"/>
</dbReference>
<dbReference type="OrthoDB" id="9775208at2"/>
<accession>A0A3L8Q157</accession>